<dbReference type="HOGENOM" id="CLU_071534_0_0_3"/>
<keyword evidence="2" id="KW-1185">Reference proteome</keyword>
<accession>B7JZB4</accession>
<dbReference type="AlphaFoldDB" id="B7JZB4"/>
<evidence type="ECO:0000313" key="2">
    <source>
        <dbReference type="Proteomes" id="UP000008204"/>
    </source>
</evidence>
<dbReference type="Proteomes" id="UP000008204">
    <property type="component" value="Chromosome"/>
</dbReference>
<dbReference type="KEGG" id="cyp:PCC8801_3356"/>
<reference evidence="2" key="1">
    <citation type="journal article" date="2011" name="MBio">
        <title>Novel metabolic attributes of the genus Cyanothece, comprising a group of unicellular nitrogen-fixing Cyanobacteria.</title>
        <authorList>
            <person name="Bandyopadhyay A."/>
            <person name="Elvitigala T."/>
            <person name="Welsh E."/>
            <person name="Stockel J."/>
            <person name="Liberton M."/>
            <person name="Min H."/>
            <person name="Sherman L.A."/>
            <person name="Pakrasi H.B."/>
        </authorList>
    </citation>
    <scope>NUCLEOTIDE SEQUENCE [LARGE SCALE GENOMIC DNA]</scope>
    <source>
        <strain evidence="2">PCC 8801</strain>
    </source>
</reference>
<organism evidence="1 2">
    <name type="scientific">Rippkaea orientalis (strain PCC 8801 / RF-1)</name>
    <name type="common">Cyanothece sp. (strain PCC 8801)</name>
    <dbReference type="NCBI Taxonomy" id="41431"/>
    <lineage>
        <taxon>Bacteria</taxon>
        <taxon>Bacillati</taxon>
        <taxon>Cyanobacteriota</taxon>
        <taxon>Cyanophyceae</taxon>
        <taxon>Oscillatoriophycideae</taxon>
        <taxon>Chroococcales</taxon>
        <taxon>Aphanothecaceae</taxon>
        <taxon>Rippkaea</taxon>
        <taxon>Rippkaea orientalis</taxon>
    </lineage>
</organism>
<evidence type="ECO:0000313" key="1">
    <source>
        <dbReference type="EMBL" id="ACK67325.1"/>
    </source>
</evidence>
<name>B7JZB4_RIPO1</name>
<sequence>MIIRKYIEFFKSLRKKFFNPLLEQFLLILNKLEAIQESLGRIEFRQTRDDNSLGLLSHEFRVFSQWGEDGIIQYLVNTVEINHKTFVEFGVEDYTECNTKFLLINNNWTGLVIDSDSDCIERIKKNKIYWSYNLKAIEAFVTQDNINSILQTNGFKGDIGLLSIDIDGNDYWIWKAITVINPIIVIIEYNYRFDSSIAVTIPYHENFDRQKAHHSMIYFGASLKALCLLGKEKGYDFIGCCSSGVNAFFIRQDKRPNYLKILTPEEGYVMGKFCEFRDEQGSLKKMTPHQEKEFLQNLDLPLIQVN</sequence>
<dbReference type="EMBL" id="CP001287">
    <property type="protein sequence ID" value="ACK67325.1"/>
    <property type="molecule type" value="Genomic_DNA"/>
</dbReference>
<protein>
    <submittedName>
        <fullName evidence="1">Uncharacterized protein</fullName>
    </submittedName>
</protein>
<gene>
    <name evidence="1" type="ordered locus">PCC8801_3356</name>
</gene>
<dbReference type="RefSeq" id="WP_012596586.1">
    <property type="nucleotide sequence ID" value="NC_011726.1"/>
</dbReference>
<dbReference type="OrthoDB" id="9810122at2"/>
<dbReference type="eggNOG" id="ENOG502Z9VT">
    <property type="taxonomic scope" value="Bacteria"/>
</dbReference>
<dbReference type="STRING" id="41431.PCC8801_3356"/>
<proteinExistence type="predicted"/>